<dbReference type="SUPFAM" id="SSF46689">
    <property type="entry name" value="Homeodomain-like"/>
    <property type="match status" value="1"/>
</dbReference>
<protein>
    <submittedName>
        <fullName evidence="4">Regulatory protein TetR</fullName>
    </submittedName>
</protein>
<dbReference type="EMBL" id="ADVR01000005">
    <property type="protein sequence ID" value="EFO81769.1"/>
    <property type="molecule type" value="Genomic_DNA"/>
</dbReference>
<dbReference type="InterPro" id="IPR039536">
    <property type="entry name" value="TetR_C_Proteobacteria"/>
</dbReference>
<organism evidence="4 5">
    <name type="scientific">Oscillochloris trichoides DG-6</name>
    <dbReference type="NCBI Taxonomy" id="765420"/>
    <lineage>
        <taxon>Bacteria</taxon>
        <taxon>Bacillati</taxon>
        <taxon>Chloroflexota</taxon>
        <taxon>Chloroflexia</taxon>
        <taxon>Chloroflexales</taxon>
        <taxon>Chloroflexineae</taxon>
        <taxon>Oscillochloridaceae</taxon>
        <taxon>Oscillochloris</taxon>
    </lineage>
</organism>
<evidence type="ECO:0000259" key="2">
    <source>
        <dbReference type="Pfam" id="PF00440"/>
    </source>
</evidence>
<dbReference type="Gene3D" id="1.10.357.10">
    <property type="entry name" value="Tetracycline Repressor, domain 2"/>
    <property type="match status" value="1"/>
</dbReference>
<dbReference type="InterPro" id="IPR036271">
    <property type="entry name" value="Tet_transcr_reg_TetR-rel_C_sf"/>
</dbReference>
<keyword evidence="1" id="KW-0238">DNA-binding</keyword>
<dbReference type="InterPro" id="IPR001647">
    <property type="entry name" value="HTH_TetR"/>
</dbReference>
<evidence type="ECO:0000313" key="4">
    <source>
        <dbReference type="EMBL" id="EFO81769.1"/>
    </source>
</evidence>
<dbReference type="AlphaFoldDB" id="E1IAJ5"/>
<reference evidence="4 5" key="1">
    <citation type="journal article" date="2011" name="J. Bacteriol.">
        <title>Draft genome sequence of the anoxygenic filamentous phototrophic bacterium Oscillochloris trichoides subsp. DG-6.</title>
        <authorList>
            <person name="Kuznetsov B.B."/>
            <person name="Ivanovsky R.N."/>
            <person name="Keppen O.I."/>
            <person name="Sukhacheva M.V."/>
            <person name="Bumazhkin B.K."/>
            <person name="Patutina E.O."/>
            <person name="Beletsky A.V."/>
            <person name="Mardanov A.V."/>
            <person name="Baslerov R.V."/>
            <person name="Panteleeva A.N."/>
            <person name="Kolganova T.V."/>
            <person name="Ravin N.V."/>
            <person name="Skryabin K.G."/>
        </authorList>
    </citation>
    <scope>NUCLEOTIDE SEQUENCE [LARGE SCALE GENOMIC DNA]</scope>
    <source>
        <strain evidence="4 5">DG-6</strain>
    </source>
</reference>
<dbReference type="STRING" id="765420.OSCT_0346"/>
<dbReference type="PANTHER" id="PTHR30055">
    <property type="entry name" value="HTH-TYPE TRANSCRIPTIONAL REGULATOR RUTR"/>
    <property type="match status" value="1"/>
</dbReference>
<feature type="domain" description="HTH tetR-type" evidence="2">
    <location>
        <begin position="16"/>
        <end position="63"/>
    </location>
</feature>
<evidence type="ECO:0000313" key="5">
    <source>
        <dbReference type="Proteomes" id="UP000054010"/>
    </source>
</evidence>
<feature type="domain" description="Transcriptional regulator TetR C-terminal Proteobacteria type" evidence="3">
    <location>
        <begin position="87"/>
        <end position="200"/>
    </location>
</feature>
<gene>
    <name evidence="4" type="ORF">OSCT_0346</name>
</gene>
<keyword evidence="5" id="KW-1185">Reference proteome</keyword>
<dbReference type="Pfam" id="PF00440">
    <property type="entry name" value="TetR_N"/>
    <property type="match status" value="1"/>
</dbReference>
<dbReference type="SUPFAM" id="SSF48498">
    <property type="entry name" value="Tetracyclin repressor-like, C-terminal domain"/>
    <property type="match status" value="1"/>
</dbReference>
<dbReference type="HOGENOM" id="CLU_069356_27_3_0"/>
<comment type="caution">
    <text evidence="4">The sequence shown here is derived from an EMBL/GenBank/DDBJ whole genome shotgun (WGS) entry which is preliminary data.</text>
</comment>
<proteinExistence type="predicted"/>
<dbReference type="Pfam" id="PF14246">
    <property type="entry name" value="TetR_C_7"/>
    <property type="match status" value="1"/>
</dbReference>
<dbReference type="InterPro" id="IPR050109">
    <property type="entry name" value="HTH-type_TetR-like_transc_reg"/>
</dbReference>
<evidence type="ECO:0000259" key="3">
    <source>
        <dbReference type="Pfam" id="PF14246"/>
    </source>
</evidence>
<dbReference type="PANTHER" id="PTHR30055:SF226">
    <property type="entry name" value="HTH-TYPE TRANSCRIPTIONAL REGULATOR PKSA"/>
    <property type="match status" value="1"/>
</dbReference>
<accession>E1IAJ5</accession>
<name>E1IAJ5_9CHLR</name>
<dbReference type="GO" id="GO:0003700">
    <property type="term" value="F:DNA-binding transcription factor activity"/>
    <property type="evidence" value="ECO:0007669"/>
    <property type="project" value="TreeGrafter"/>
</dbReference>
<dbReference type="OrthoDB" id="9814200at2"/>
<sequence>MPPRDEQDYEQRRQQIIDGALAAFSAQGFEKTSNKDIAEAAKIGSPGLIYHYFKDKVDLLHRVVLERMPLIQIMDHAEEMFDLPPEEALPELANRLLKAAERWPTAAIAKVIIAESMHNRRVAQIVNEIGPGRGLRILATYLERQMEAGRLRRMDPHVAARMLVGPILSYALTRYIFEQPEISHVPPATMIEVTITTFLRSMQPE</sequence>
<dbReference type="GO" id="GO:0000976">
    <property type="term" value="F:transcription cis-regulatory region binding"/>
    <property type="evidence" value="ECO:0007669"/>
    <property type="project" value="TreeGrafter"/>
</dbReference>
<dbReference type="eggNOG" id="COG1309">
    <property type="taxonomic scope" value="Bacteria"/>
</dbReference>
<dbReference type="InterPro" id="IPR009057">
    <property type="entry name" value="Homeodomain-like_sf"/>
</dbReference>
<dbReference type="Proteomes" id="UP000054010">
    <property type="component" value="Unassembled WGS sequence"/>
</dbReference>
<evidence type="ECO:0000256" key="1">
    <source>
        <dbReference type="ARBA" id="ARBA00023125"/>
    </source>
</evidence>